<dbReference type="PROSITE" id="PS00289">
    <property type="entry name" value="PTX_1"/>
    <property type="match status" value="1"/>
</dbReference>
<dbReference type="AlphaFoldDB" id="A0ABD1XS49"/>
<comment type="caution">
    <text evidence="1">The sequence shown here is derived from an EMBL/GenBank/DDBJ whole genome shotgun (WGS) entry which is preliminary data.</text>
</comment>
<keyword evidence="2" id="KW-1185">Reference proteome</keyword>
<organism evidence="1 2">
    <name type="scientific">Riccia fluitans</name>
    <dbReference type="NCBI Taxonomy" id="41844"/>
    <lineage>
        <taxon>Eukaryota</taxon>
        <taxon>Viridiplantae</taxon>
        <taxon>Streptophyta</taxon>
        <taxon>Embryophyta</taxon>
        <taxon>Marchantiophyta</taxon>
        <taxon>Marchantiopsida</taxon>
        <taxon>Marchantiidae</taxon>
        <taxon>Marchantiales</taxon>
        <taxon>Ricciaceae</taxon>
        <taxon>Riccia</taxon>
    </lineage>
</organism>
<dbReference type="EMBL" id="JBHFFA010000007">
    <property type="protein sequence ID" value="KAL2611594.1"/>
    <property type="molecule type" value="Genomic_DNA"/>
</dbReference>
<gene>
    <name evidence="1" type="ORF">R1flu_023286</name>
</gene>
<evidence type="ECO:0000313" key="2">
    <source>
        <dbReference type="Proteomes" id="UP001605036"/>
    </source>
</evidence>
<dbReference type="InterPro" id="IPR030476">
    <property type="entry name" value="Pentaxin_CS"/>
</dbReference>
<proteinExistence type="predicted"/>
<sequence>MVLENGQNVEQNSVLTMFVDHLCNTWETKDRVVLGLVQFPESVQDGGDKNGIQCEDVSNGPDVVNGAVIVHPLHALWFLDDKIANLHSRLLHSSLKFGKFKNGAS</sequence>
<protein>
    <submittedName>
        <fullName evidence="1">Uncharacterized protein</fullName>
    </submittedName>
</protein>
<dbReference type="Proteomes" id="UP001605036">
    <property type="component" value="Unassembled WGS sequence"/>
</dbReference>
<name>A0ABD1XS49_9MARC</name>
<evidence type="ECO:0000313" key="1">
    <source>
        <dbReference type="EMBL" id="KAL2611594.1"/>
    </source>
</evidence>
<accession>A0ABD1XS49</accession>
<reference evidence="1 2" key="1">
    <citation type="submission" date="2024-09" db="EMBL/GenBank/DDBJ databases">
        <title>Chromosome-scale assembly of Riccia fluitans.</title>
        <authorList>
            <person name="Paukszto L."/>
            <person name="Sawicki J."/>
            <person name="Karawczyk K."/>
            <person name="Piernik-Szablinska J."/>
            <person name="Szczecinska M."/>
            <person name="Mazdziarz M."/>
        </authorList>
    </citation>
    <scope>NUCLEOTIDE SEQUENCE [LARGE SCALE GENOMIC DNA]</scope>
    <source>
        <strain evidence="1">Rf_01</strain>
        <tissue evidence="1">Aerial parts of the thallus</tissue>
    </source>
</reference>